<comment type="caution">
    <text evidence="10">The sequence shown here is derived from an EMBL/GenBank/DDBJ whole genome shotgun (WGS) entry which is preliminary data.</text>
</comment>
<feature type="coiled-coil region" evidence="6">
    <location>
        <begin position="941"/>
        <end position="989"/>
    </location>
</feature>
<feature type="binding site" evidence="5">
    <location>
        <begin position="281"/>
        <end position="288"/>
    </location>
    <ligand>
        <name>ATP</name>
        <dbReference type="ChEBI" id="CHEBI:30616"/>
    </ligand>
</feature>
<evidence type="ECO:0000256" key="6">
    <source>
        <dbReference type="SAM" id="Coils"/>
    </source>
</evidence>
<evidence type="ECO:0000313" key="10">
    <source>
        <dbReference type="EMBL" id="KAG6768321.1"/>
    </source>
</evidence>
<reference evidence="10" key="1">
    <citation type="journal article" date="2020" name="bioRxiv">
        <title>Hybrid origin of Populus tomentosa Carr. identified through genome sequencing and phylogenomic analysis.</title>
        <authorList>
            <person name="An X."/>
            <person name="Gao K."/>
            <person name="Chen Z."/>
            <person name="Li J."/>
            <person name="Yang X."/>
            <person name="Yang X."/>
            <person name="Zhou J."/>
            <person name="Guo T."/>
            <person name="Zhao T."/>
            <person name="Huang S."/>
            <person name="Miao D."/>
            <person name="Khan W.U."/>
            <person name="Rao P."/>
            <person name="Ye M."/>
            <person name="Lei B."/>
            <person name="Liao W."/>
            <person name="Wang J."/>
            <person name="Ji L."/>
            <person name="Li Y."/>
            <person name="Guo B."/>
            <person name="Mustafa N.S."/>
            <person name="Li S."/>
            <person name="Yun Q."/>
            <person name="Keller S.R."/>
            <person name="Mao J."/>
            <person name="Zhang R."/>
            <person name="Strauss S.H."/>
        </authorList>
    </citation>
    <scope>NUCLEOTIDE SEQUENCE</scope>
    <source>
        <strain evidence="10">GM15</strain>
        <tissue evidence="10">Leaf</tissue>
    </source>
</reference>
<evidence type="ECO:0000259" key="9">
    <source>
        <dbReference type="PROSITE" id="PS51844"/>
    </source>
</evidence>
<sequence>MASVGTQSSGSEKMLPKSQVLPSLESIKSLPVDFRFVGSPISERLEKSVDVNSLNSNAVCLSFPEKNDIGNGLVEGAEDSVGNDISEDSPYSRTAILIEQRPSVGDEDLDTVVMPLPSISTSRRERRWSDTSSYATNKKLQSWFQLPNGNWELGKILSTSGTESTISLPDGKVLKVKTESLVPANPDILDGVDDLMQLSYLNEPSVLYNLQYRYNRDMIYTKAGPVLVAINPFKEVPLYGNNYIEAYKNKSMESPHVYAITDTAIREMIRDEVNQSIIISGESGAGKTETAKIAMQYLAALGGGSGIEYEILKTNPILEAFGNAKTLRNDNSSRFGKLIEIHFSETGKISGAKIQTSATTFQEALDIVHVSKENQESVFAMLAAVLWLGNVSFSVVDNENHVEPMEDEGLTTVAKLIGCNVGELKLALSTRKMRVGNDTIVQKLTLSQAIDTRDALAKSIYSCLFDWLVEQVNKSLAVGKRRTGRSISILDIYGFESFERNSFEQFCINYANERLQQHFNRHLFKLEQEEYIQDGIDWAKVEFEDNQDCLNLFEKDRDSINVECKFHTLSSYKSTEKPLGLLSLLDEESTFPNGTDLTFANKLKQHLNSNSCFRGERGKAFSVSHYAGEVTYDTTGFLEKNRDLLHLDSIQLLSSCSCHLPQIFASNMLIQTEKPIVGHLYKAGGADSQKLSVATKFKGQLFQLMQRLENTTPHFIRCIKPNNSPSPGSYEQGLVLQQLRCCGVLEVVRISRCGFPTRMSHQKFARRYGFLLLENVASQDPLSVSVAILHQFNIMPEMYQVGYTKLFFRTGQIGVLEDTRNRTLHGILRVQSCFRGHQARSYLRELRRGVCALQSFVRGEKFRKEYAVLQQRHRAAVVIQRHIKSTICRKKYKNMHQASILIQSVIRGWLVRRFSGDVGLLKSGATKGNESDEVLMKASYLAELQRRVLKAEAALREKEEENDILHQRLQQYESRWSEYELKMKSMEEVWQKQMRSLQSSLSIAKKSLSVDDSERNSDASVNASEERDFSWDTGSNHRGQENNGVRPISAGLSVISRLAEEFEQRTQVFGDDAKFLVEVKSGQVDASMNADRELRRLKQMFEAWKKDYGSRLRETKLILNKLGTDEGALDRVKKKWWGRRNSTRYS</sequence>
<organism evidence="10 11">
    <name type="scientific">Populus tomentosa</name>
    <name type="common">Chinese white poplar</name>
    <dbReference type="NCBI Taxonomy" id="118781"/>
    <lineage>
        <taxon>Eukaryota</taxon>
        <taxon>Viridiplantae</taxon>
        <taxon>Streptophyta</taxon>
        <taxon>Embryophyta</taxon>
        <taxon>Tracheophyta</taxon>
        <taxon>Spermatophyta</taxon>
        <taxon>Magnoliopsida</taxon>
        <taxon>eudicotyledons</taxon>
        <taxon>Gunneridae</taxon>
        <taxon>Pentapetalae</taxon>
        <taxon>rosids</taxon>
        <taxon>fabids</taxon>
        <taxon>Malpighiales</taxon>
        <taxon>Salicaceae</taxon>
        <taxon>Saliceae</taxon>
        <taxon>Populus</taxon>
    </lineage>
</organism>
<dbReference type="Proteomes" id="UP000886885">
    <property type="component" value="Chromosome 7A"/>
</dbReference>
<keyword evidence="1 5" id="KW-0547">Nucleotide-binding</keyword>
<dbReference type="PROSITE" id="PS51844">
    <property type="entry name" value="SH3_LIKE"/>
    <property type="match status" value="1"/>
</dbReference>
<keyword evidence="5" id="KW-0009">Actin-binding</keyword>
<feature type="compositionally biased region" description="Polar residues" evidence="7">
    <location>
        <begin position="1032"/>
        <end position="1043"/>
    </location>
</feature>
<dbReference type="GO" id="GO:0016020">
    <property type="term" value="C:membrane"/>
    <property type="evidence" value="ECO:0007669"/>
    <property type="project" value="TreeGrafter"/>
</dbReference>
<keyword evidence="5" id="KW-0518">Myosin</keyword>
<dbReference type="OrthoDB" id="6108017at2759"/>
<keyword evidence="11" id="KW-1185">Reference proteome</keyword>
<dbReference type="SMART" id="SM00242">
    <property type="entry name" value="MYSc"/>
    <property type="match status" value="1"/>
</dbReference>
<dbReference type="GO" id="GO:0030048">
    <property type="term" value="P:actin filament-based movement"/>
    <property type="evidence" value="ECO:0007669"/>
    <property type="project" value="UniProtKB-ARBA"/>
</dbReference>
<dbReference type="Pfam" id="PF25369">
    <property type="entry name" value="SH3_VIII-1_N"/>
    <property type="match status" value="1"/>
</dbReference>
<evidence type="ECO:0000259" key="8">
    <source>
        <dbReference type="PROSITE" id="PS51456"/>
    </source>
</evidence>
<dbReference type="GO" id="GO:0051015">
    <property type="term" value="F:actin filament binding"/>
    <property type="evidence" value="ECO:0007669"/>
    <property type="project" value="TreeGrafter"/>
</dbReference>
<evidence type="ECO:0000313" key="11">
    <source>
        <dbReference type="Proteomes" id="UP000886885"/>
    </source>
</evidence>
<dbReference type="InterPro" id="IPR036022">
    <property type="entry name" value="MYSc_Myo8"/>
</dbReference>
<evidence type="ECO:0000256" key="2">
    <source>
        <dbReference type="ARBA" id="ARBA00022840"/>
    </source>
</evidence>
<dbReference type="SMART" id="SM00015">
    <property type="entry name" value="IQ"/>
    <property type="match status" value="4"/>
</dbReference>
<dbReference type="InterPro" id="IPR004009">
    <property type="entry name" value="SH3_Myosin"/>
</dbReference>
<dbReference type="GO" id="GO:0007015">
    <property type="term" value="P:actin filament organization"/>
    <property type="evidence" value="ECO:0007669"/>
    <property type="project" value="TreeGrafter"/>
</dbReference>
<evidence type="ECO:0000256" key="3">
    <source>
        <dbReference type="ARBA" id="ARBA00022860"/>
    </source>
</evidence>
<dbReference type="EMBL" id="JAAWWB010000013">
    <property type="protein sequence ID" value="KAG6768321.1"/>
    <property type="molecule type" value="Genomic_DNA"/>
</dbReference>
<comment type="similarity">
    <text evidence="5">Belongs to the TRAFAC class myosin-kinesin ATPase superfamily. Myosin family.</text>
</comment>
<dbReference type="GO" id="GO:0005524">
    <property type="term" value="F:ATP binding"/>
    <property type="evidence" value="ECO:0007669"/>
    <property type="project" value="UniProtKB-UniRule"/>
</dbReference>
<dbReference type="Pfam" id="PF00063">
    <property type="entry name" value="Myosin_head"/>
    <property type="match status" value="2"/>
</dbReference>
<proteinExistence type="inferred from homology"/>
<dbReference type="InterPro" id="IPR000048">
    <property type="entry name" value="IQ_motif_EF-hand-BS"/>
</dbReference>
<evidence type="ECO:0008006" key="12">
    <source>
        <dbReference type="Google" id="ProtNLM"/>
    </source>
</evidence>
<keyword evidence="5" id="KW-0505">Motor protein</keyword>
<feature type="region of interest" description="Disordered" evidence="7">
    <location>
        <begin position="1008"/>
        <end position="1045"/>
    </location>
</feature>
<dbReference type="GO" id="GO:0016459">
    <property type="term" value="C:myosin complex"/>
    <property type="evidence" value="ECO:0007669"/>
    <property type="project" value="UniProtKB-KW"/>
</dbReference>
<dbReference type="PROSITE" id="PS51456">
    <property type="entry name" value="MYOSIN_MOTOR"/>
    <property type="match status" value="1"/>
</dbReference>
<dbReference type="InterPro" id="IPR001609">
    <property type="entry name" value="Myosin_head_motor_dom-like"/>
</dbReference>
<dbReference type="Pfam" id="PF00612">
    <property type="entry name" value="IQ"/>
    <property type="match status" value="3"/>
</dbReference>
<dbReference type="InterPro" id="IPR057535">
    <property type="entry name" value="MYO1-3_N_SH3"/>
</dbReference>
<keyword evidence="2 5" id="KW-0067">ATP-binding</keyword>
<feature type="domain" description="Myosin N-terminal SH3-like" evidence="9">
    <location>
        <begin position="137"/>
        <end position="186"/>
    </location>
</feature>
<keyword evidence="4 6" id="KW-0175">Coiled coil</keyword>
<evidence type="ECO:0000256" key="5">
    <source>
        <dbReference type="PROSITE-ProRule" id="PRU00782"/>
    </source>
</evidence>
<accession>A0A8X8CMD8</accession>
<dbReference type="GO" id="GO:0005737">
    <property type="term" value="C:cytoplasm"/>
    <property type="evidence" value="ECO:0007669"/>
    <property type="project" value="TreeGrafter"/>
</dbReference>
<dbReference type="GO" id="GO:0000146">
    <property type="term" value="F:microfilament motor activity"/>
    <property type="evidence" value="ECO:0007669"/>
    <property type="project" value="TreeGrafter"/>
</dbReference>
<dbReference type="CDD" id="cd23767">
    <property type="entry name" value="IQCD"/>
    <property type="match status" value="1"/>
</dbReference>
<dbReference type="AlphaFoldDB" id="A0A8X8CMD8"/>
<evidence type="ECO:0000256" key="1">
    <source>
        <dbReference type="ARBA" id="ARBA00022741"/>
    </source>
</evidence>
<dbReference type="GO" id="GO:0005516">
    <property type="term" value="F:calmodulin binding"/>
    <property type="evidence" value="ECO:0007669"/>
    <property type="project" value="UniProtKB-KW"/>
</dbReference>
<feature type="domain" description="Myosin motor" evidence="8">
    <location>
        <begin position="190"/>
        <end position="821"/>
    </location>
</feature>
<dbReference type="PANTHER" id="PTHR13140:SF780">
    <property type="entry name" value="MYOSIN-1"/>
    <property type="match status" value="1"/>
</dbReference>
<feature type="compositionally biased region" description="Basic and acidic residues" evidence="7">
    <location>
        <begin position="1008"/>
        <end position="1017"/>
    </location>
</feature>
<dbReference type="PROSITE" id="PS50096">
    <property type="entry name" value="IQ"/>
    <property type="match status" value="4"/>
</dbReference>
<name>A0A8X8CMD8_POPTO</name>
<protein>
    <recommendedName>
        <fullName evidence="12">Myosin 1</fullName>
    </recommendedName>
</protein>
<feature type="region of interest" description="Actin-binding" evidence="5">
    <location>
        <begin position="701"/>
        <end position="723"/>
    </location>
</feature>
<dbReference type="PANTHER" id="PTHR13140">
    <property type="entry name" value="MYOSIN"/>
    <property type="match status" value="1"/>
</dbReference>
<evidence type="ECO:0000256" key="4">
    <source>
        <dbReference type="ARBA" id="ARBA00023054"/>
    </source>
</evidence>
<evidence type="ECO:0000256" key="7">
    <source>
        <dbReference type="SAM" id="MobiDB-lite"/>
    </source>
</evidence>
<dbReference type="CDD" id="cd01383">
    <property type="entry name" value="MYSc_Myo8"/>
    <property type="match status" value="1"/>
</dbReference>
<gene>
    <name evidence="10" type="ORF">POTOM_027229</name>
</gene>
<keyword evidence="3" id="KW-0112">Calmodulin-binding</keyword>